<dbReference type="InterPro" id="IPR043132">
    <property type="entry name" value="BCAT-like_C"/>
</dbReference>
<dbReference type="InterPro" id="IPR050571">
    <property type="entry name" value="Class-IV_PLP-Dep_Aminotrnsfr"/>
</dbReference>
<dbReference type="GO" id="GO:0046394">
    <property type="term" value="P:carboxylic acid biosynthetic process"/>
    <property type="evidence" value="ECO:0007669"/>
    <property type="project" value="UniProtKB-ARBA"/>
</dbReference>
<protein>
    <submittedName>
        <fullName evidence="4">Aminotransferase class IV</fullName>
    </submittedName>
</protein>
<comment type="similarity">
    <text evidence="2">Belongs to the class-IV pyridoxal-phosphate-dependent aminotransferase family.</text>
</comment>
<evidence type="ECO:0000256" key="3">
    <source>
        <dbReference type="ARBA" id="ARBA00022898"/>
    </source>
</evidence>
<dbReference type="CDD" id="cd00449">
    <property type="entry name" value="PLPDE_IV"/>
    <property type="match status" value="1"/>
</dbReference>
<comment type="cofactor">
    <cofactor evidence="1">
        <name>pyridoxal 5'-phosphate</name>
        <dbReference type="ChEBI" id="CHEBI:597326"/>
    </cofactor>
</comment>
<dbReference type="FunFam" id="3.20.10.10:FF:000002">
    <property type="entry name" value="D-alanine aminotransferase"/>
    <property type="match status" value="1"/>
</dbReference>
<sequence length="273" mass="30312">MDFRYFSKNGEILPIEEAAVPLSNIEYQYGFGVYENIRVNDGIPFFLNDHIERLQESARIINLEHPFSDTAVHGGIAALIEKTGKKTYNLKILLIGGREPSLFILPLNPLFPDKKLYRDGADLITHECERPFPHAKTLNMLQSYLAYKKAREAGAYDALLVNKKGCITEGTRTNFFCMRGRTLISPPESEILLGVTRKAVLNVARENGFALEERDIRIADARACDGAFVTSTSSKIVPVRSIDSHPLGAIPAALRELMEAFDAFFSGSAGTLT</sequence>
<name>A0A0G1YQS4_9BACT</name>
<evidence type="ECO:0000256" key="2">
    <source>
        <dbReference type="ARBA" id="ARBA00009320"/>
    </source>
</evidence>
<dbReference type="Pfam" id="PF01063">
    <property type="entry name" value="Aminotran_4"/>
    <property type="match status" value="1"/>
</dbReference>
<dbReference type="PANTHER" id="PTHR42743">
    <property type="entry name" value="AMINO-ACID AMINOTRANSFERASE"/>
    <property type="match status" value="1"/>
</dbReference>
<keyword evidence="4" id="KW-0808">Transferase</keyword>
<comment type="caution">
    <text evidence="4">The sequence shown here is derived from an EMBL/GenBank/DDBJ whole genome shotgun (WGS) entry which is preliminary data.</text>
</comment>
<evidence type="ECO:0000256" key="1">
    <source>
        <dbReference type="ARBA" id="ARBA00001933"/>
    </source>
</evidence>
<dbReference type="InterPro" id="IPR043131">
    <property type="entry name" value="BCAT-like_N"/>
</dbReference>
<keyword evidence="4" id="KW-0032">Aminotransferase</keyword>
<dbReference type="Gene3D" id="3.20.10.10">
    <property type="entry name" value="D-amino Acid Aminotransferase, subunit A, domain 2"/>
    <property type="match status" value="1"/>
</dbReference>
<dbReference type="AlphaFoldDB" id="A0A0G1YQS4"/>
<dbReference type="SUPFAM" id="SSF56752">
    <property type="entry name" value="D-aminoacid aminotransferase-like PLP-dependent enzymes"/>
    <property type="match status" value="1"/>
</dbReference>
<dbReference type="InterPro" id="IPR036038">
    <property type="entry name" value="Aminotransferase-like"/>
</dbReference>
<keyword evidence="3" id="KW-0663">Pyridoxal phosphate</keyword>
<dbReference type="EMBL" id="LCSD01000042">
    <property type="protein sequence ID" value="KKW45585.1"/>
    <property type="molecule type" value="Genomic_DNA"/>
</dbReference>
<reference evidence="4 5" key="1">
    <citation type="journal article" date="2015" name="Nature">
        <title>rRNA introns, odd ribosomes, and small enigmatic genomes across a large radiation of phyla.</title>
        <authorList>
            <person name="Brown C.T."/>
            <person name="Hug L.A."/>
            <person name="Thomas B.C."/>
            <person name="Sharon I."/>
            <person name="Castelle C.J."/>
            <person name="Singh A."/>
            <person name="Wilkins M.J."/>
            <person name="Williams K.H."/>
            <person name="Banfield J.F."/>
        </authorList>
    </citation>
    <scope>NUCLEOTIDE SEQUENCE [LARGE SCALE GENOMIC DNA]</scope>
</reference>
<dbReference type="Gene3D" id="3.30.470.10">
    <property type="match status" value="1"/>
</dbReference>
<dbReference type="GO" id="GO:0008483">
    <property type="term" value="F:transaminase activity"/>
    <property type="evidence" value="ECO:0007669"/>
    <property type="project" value="UniProtKB-KW"/>
</dbReference>
<accession>A0A0G1YQS4</accession>
<dbReference type="InterPro" id="IPR001544">
    <property type="entry name" value="Aminotrans_IV"/>
</dbReference>
<evidence type="ECO:0000313" key="4">
    <source>
        <dbReference type="EMBL" id="KKW45585.1"/>
    </source>
</evidence>
<proteinExistence type="inferred from homology"/>
<gene>
    <name evidence="4" type="ORF">UY98_C0042G0008</name>
</gene>
<organism evidence="4 5">
    <name type="scientific">Candidatus Kaiserbacteria bacterium GW2011_GWA2_58_9</name>
    <dbReference type="NCBI Taxonomy" id="1618672"/>
    <lineage>
        <taxon>Bacteria</taxon>
        <taxon>Candidatus Kaiseribacteriota</taxon>
    </lineage>
</organism>
<dbReference type="GO" id="GO:0008652">
    <property type="term" value="P:amino acid biosynthetic process"/>
    <property type="evidence" value="ECO:0007669"/>
    <property type="project" value="UniProtKB-ARBA"/>
</dbReference>
<evidence type="ECO:0000313" key="5">
    <source>
        <dbReference type="Proteomes" id="UP000034789"/>
    </source>
</evidence>
<dbReference type="PANTHER" id="PTHR42743:SF11">
    <property type="entry name" value="AMINODEOXYCHORISMATE LYASE"/>
    <property type="match status" value="1"/>
</dbReference>
<dbReference type="Proteomes" id="UP000034789">
    <property type="component" value="Unassembled WGS sequence"/>
</dbReference>